<dbReference type="PANTHER" id="PTHR36751:SF1">
    <property type="entry name" value="F3E22.8 PROTEIN"/>
    <property type="match status" value="1"/>
</dbReference>
<dbReference type="PANTHER" id="PTHR36751">
    <property type="entry name" value="F3E22.8 PROTEIN"/>
    <property type="match status" value="1"/>
</dbReference>
<dbReference type="Proteomes" id="UP000287651">
    <property type="component" value="Unassembled WGS sequence"/>
</dbReference>
<feature type="region of interest" description="Disordered" evidence="1">
    <location>
        <begin position="152"/>
        <end position="198"/>
    </location>
</feature>
<evidence type="ECO:0000256" key="1">
    <source>
        <dbReference type="SAM" id="MobiDB-lite"/>
    </source>
</evidence>
<proteinExistence type="predicted"/>
<evidence type="ECO:0000313" key="2">
    <source>
        <dbReference type="EMBL" id="RRT49026.1"/>
    </source>
</evidence>
<feature type="region of interest" description="Disordered" evidence="1">
    <location>
        <begin position="19"/>
        <end position="46"/>
    </location>
</feature>
<protein>
    <submittedName>
        <fullName evidence="2">Uncharacterized protein</fullName>
    </submittedName>
</protein>
<comment type="caution">
    <text evidence="2">The sequence shown here is derived from an EMBL/GenBank/DDBJ whole genome shotgun (WGS) entry which is preliminary data.</text>
</comment>
<dbReference type="AlphaFoldDB" id="A0A426YBF7"/>
<dbReference type="EMBL" id="AMZH03013584">
    <property type="protein sequence ID" value="RRT49026.1"/>
    <property type="molecule type" value="Genomic_DNA"/>
</dbReference>
<evidence type="ECO:0000313" key="3">
    <source>
        <dbReference type="Proteomes" id="UP000287651"/>
    </source>
</evidence>
<feature type="compositionally biased region" description="Basic residues" evidence="1">
    <location>
        <begin position="156"/>
        <end position="165"/>
    </location>
</feature>
<feature type="compositionally biased region" description="Basic and acidic residues" evidence="1">
    <location>
        <begin position="19"/>
        <end position="30"/>
    </location>
</feature>
<reference evidence="2 3" key="1">
    <citation type="journal article" date="2014" name="Agronomy (Basel)">
        <title>A Draft Genome Sequence for Ensete ventricosum, the Drought-Tolerant Tree Against Hunger.</title>
        <authorList>
            <person name="Harrison J."/>
            <person name="Moore K.A."/>
            <person name="Paszkiewicz K."/>
            <person name="Jones T."/>
            <person name="Grant M."/>
            <person name="Ambacheew D."/>
            <person name="Muzemil S."/>
            <person name="Studholme D.J."/>
        </authorList>
    </citation>
    <scope>NUCLEOTIDE SEQUENCE [LARGE SCALE GENOMIC DNA]</scope>
</reference>
<organism evidence="2 3">
    <name type="scientific">Ensete ventricosum</name>
    <name type="common">Abyssinian banana</name>
    <name type="synonym">Musa ensete</name>
    <dbReference type="NCBI Taxonomy" id="4639"/>
    <lineage>
        <taxon>Eukaryota</taxon>
        <taxon>Viridiplantae</taxon>
        <taxon>Streptophyta</taxon>
        <taxon>Embryophyta</taxon>
        <taxon>Tracheophyta</taxon>
        <taxon>Spermatophyta</taxon>
        <taxon>Magnoliopsida</taxon>
        <taxon>Liliopsida</taxon>
        <taxon>Zingiberales</taxon>
        <taxon>Musaceae</taxon>
        <taxon>Ensete</taxon>
    </lineage>
</organism>
<accession>A0A426YBF7</accession>
<sequence>MACRVRDIKATHELTEDDRKYQDERDRVEGEWSSGRRRRLGGDGGVAVGKQVGHRRCRAVSCSPFSSLPRTAPQRNHNKHRSRRNPLSINLCFFLVCLPHLPPIDSQEDARMETSSAAATCGLGLSAKPLLLAPHSATLSAVRSDPFRSAATSRALVHRTGRRTRRGSDGVGSSSDSPFGRGGDGGKGWNLSNGGDGASTPSSSLDPAFLLAYQVLCWITLSSCTSFALKKTAQLLVAKRATLPLRSPPSAC</sequence>
<name>A0A426YBF7_ENSVE</name>
<gene>
    <name evidence="2" type="ORF">B296_00052679</name>
</gene>